<dbReference type="STRING" id="639004.SAMN04488239_105260"/>
<dbReference type="PANTHER" id="PTHR41521">
    <property type="match status" value="1"/>
</dbReference>
<dbReference type="SUPFAM" id="SSF54909">
    <property type="entry name" value="Dimeric alpha+beta barrel"/>
    <property type="match status" value="1"/>
</dbReference>
<dbReference type="EMBL" id="FMZV01000005">
    <property type="protein sequence ID" value="SDD15374.1"/>
    <property type="molecule type" value="Genomic_DNA"/>
</dbReference>
<dbReference type="Pfam" id="PF07045">
    <property type="entry name" value="DUF1330"/>
    <property type="match status" value="1"/>
</dbReference>
<organism evidence="2 3">
    <name type="scientific">Ruegeria marina</name>
    <dbReference type="NCBI Taxonomy" id="639004"/>
    <lineage>
        <taxon>Bacteria</taxon>
        <taxon>Pseudomonadati</taxon>
        <taxon>Pseudomonadota</taxon>
        <taxon>Alphaproteobacteria</taxon>
        <taxon>Rhodobacterales</taxon>
        <taxon>Roseobacteraceae</taxon>
        <taxon>Ruegeria</taxon>
    </lineage>
</organism>
<reference evidence="3" key="1">
    <citation type="submission" date="2016-10" db="EMBL/GenBank/DDBJ databases">
        <authorList>
            <person name="Varghese N."/>
            <person name="Submissions S."/>
        </authorList>
    </citation>
    <scope>NUCLEOTIDE SEQUENCE [LARGE SCALE GENOMIC DNA]</scope>
    <source>
        <strain evidence="3">CGMCC 1.9108</strain>
    </source>
</reference>
<dbReference type="InterPro" id="IPR010753">
    <property type="entry name" value="DUF1330"/>
</dbReference>
<evidence type="ECO:0000259" key="1">
    <source>
        <dbReference type="Pfam" id="PF07045"/>
    </source>
</evidence>
<dbReference type="RefSeq" id="WP_093030184.1">
    <property type="nucleotide sequence ID" value="NZ_FMZV01000005.1"/>
</dbReference>
<gene>
    <name evidence="2" type="ORF">SAMN04488239_105260</name>
</gene>
<evidence type="ECO:0000313" key="2">
    <source>
        <dbReference type="EMBL" id="SDD15374.1"/>
    </source>
</evidence>
<dbReference type="Gene3D" id="3.30.70.100">
    <property type="match status" value="1"/>
</dbReference>
<dbReference type="Proteomes" id="UP000199628">
    <property type="component" value="Unassembled WGS sequence"/>
</dbReference>
<proteinExistence type="predicted"/>
<evidence type="ECO:0000313" key="3">
    <source>
        <dbReference type="Proteomes" id="UP000199628"/>
    </source>
</evidence>
<name>A0A1G6SFD1_9RHOB</name>
<accession>A0A1G6SFD1</accession>
<protein>
    <submittedName>
        <fullName evidence="2">Uncharacterized conserved protein, DUF1330 family</fullName>
    </submittedName>
</protein>
<feature type="domain" description="DUF1330" evidence="1">
    <location>
        <begin position="3"/>
        <end position="95"/>
    </location>
</feature>
<dbReference type="PANTHER" id="PTHR41521:SF4">
    <property type="entry name" value="BLR0684 PROTEIN"/>
    <property type="match status" value="1"/>
</dbReference>
<dbReference type="InterPro" id="IPR011008">
    <property type="entry name" value="Dimeric_a/b-barrel"/>
</dbReference>
<sequence length="97" mass="10771">MTKGYWVAHVDVDDIETYKTYIAANAAPFAEYGARFLVRAGDYEQTEGHCRARTVVIEFPNYEAALACYHSPGYQAAKALRDPVSTGDMVIIRGYDG</sequence>
<dbReference type="AlphaFoldDB" id="A0A1G6SFD1"/>
<keyword evidence="3" id="KW-1185">Reference proteome</keyword>
<dbReference type="OrthoDB" id="9806380at2"/>